<dbReference type="GO" id="GO:0005524">
    <property type="term" value="F:ATP binding"/>
    <property type="evidence" value="ECO:0007669"/>
    <property type="project" value="UniProtKB-KW"/>
</dbReference>
<feature type="transmembrane region" description="Helical" evidence="3">
    <location>
        <begin position="150"/>
        <end position="172"/>
    </location>
</feature>
<dbReference type="GO" id="GO:0005737">
    <property type="term" value="C:cytoplasm"/>
    <property type="evidence" value="ECO:0007669"/>
    <property type="project" value="TreeGrafter"/>
</dbReference>
<dbReference type="PANTHER" id="PTHR11638:SF18">
    <property type="entry name" value="HEAT SHOCK PROTEIN 104"/>
    <property type="match status" value="1"/>
</dbReference>
<evidence type="ECO:0000259" key="4">
    <source>
        <dbReference type="Pfam" id="PF00004"/>
    </source>
</evidence>
<dbReference type="EMBL" id="CAJNOH010000003">
    <property type="protein sequence ID" value="CAF0728502.1"/>
    <property type="molecule type" value="Genomic_DNA"/>
</dbReference>
<dbReference type="InterPro" id="IPR003959">
    <property type="entry name" value="ATPase_AAA_core"/>
</dbReference>
<dbReference type="GO" id="GO:0016887">
    <property type="term" value="F:ATP hydrolysis activity"/>
    <property type="evidence" value="ECO:0007669"/>
    <property type="project" value="InterPro"/>
</dbReference>
<gene>
    <name evidence="5" type="ORF">PYM288_LOCUS772</name>
</gene>
<evidence type="ECO:0000256" key="1">
    <source>
        <dbReference type="ARBA" id="ARBA00022741"/>
    </source>
</evidence>
<feature type="domain" description="ATPase AAA-type core" evidence="4">
    <location>
        <begin position="177"/>
        <end position="284"/>
    </location>
</feature>
<proteinExistence type="predicted"/>
<dbReference type="AlphaFoldDB" id="A0A813N740"/>
<reference evidence="5" key="1">
    <citation type="submission" date="2021-02" db="EMBL/GenBank/DDBJ databases">
        <authorList>
            <person name="Nowell W R."/>
        </authorList>
    </citation>
    <scope>NUCLEOTIDE SEQUENCE</scope>
</reference>
<evidence type="ECO:0000256" key="2">
    <source>
        <dbReference type="ARBA" id="ARBA00022840"/>
    </source>
</evidence>
<evidence type="ECO:0000256" key="3">
    <source>
        <dbReference type="SAM" id="Phobius"/>
    </source>
</evidence>
<sequence length="351" mass="38549">MYDNLSTSEDELNQFKINNNIVEDNNLDNSSSKVNINTGLINKIDDLEGDKLKADFELNALDVIEKEIDKKYNDVYGLISLSAATTNPSVTKLLNDLQTLLLSKQNLLYDVTLNSTEIKAKDFQIENQKRLIVSSIASLKTSLVLKSKELGGIITVMDIAMAITMAMVMAMATAICEPGVGKTAIAEGIAHRIISGDVPENLKSKQVYSLDMGALIAGAKYKGEFEERLKAVVKEVTGSDGDIILFIDEIHTLVGAGGGEGAMDAANILKPALARGELRAIGATTLNEYQNRQDNDDVLFEVEGASFCYAWVHLTWAQQTLPTSDIPHTITYVDWQDVYQKKILPDILNWD</sequence>
<dbReference type="GO" id="GO:0034605">
    <property type="term" value="P:cellular response to heat"/>
    <property type="evidence" value="ECO:0007669"/>
    <property type="project" value="TreeGrafter"/>
</dbReference>
<organism evidence="5 6">
    <name type="scientific">Rotaria sordida</name>
    <dbReference type="NCBI Taxonomy" id="392033"/>
    <lineage>
        <taxon>Eukaryota</taxon>
        <taxon>Metazoa</taxon>
        <taxon>Spiralia</taxon>
        <taxon>Gnathifera</taxon>
        <taxon>Rotifera</taxon>
        <taxon>Eurotatoria</taxon>
        <taxon>Bdelloidea</taxon>
        <taxon>Philodinida</taxon>
        <taxon>Philodinidae</taxon>
        <taxon>Rotaria</taxon>
    </lineage>
</organism>
<dbReference type="InterPro" id="IPR027417">
    <property type="entry name" value="P-loop_NTPase"/>
</dbReference>
<name>A0A813N740_9BILA</name>
<dbReference type="CDD" id="cd00009">
    <property type="entry name" value="AAA"/>
    <property type="match status" value="1"/>
</dbReference>
<dbReference type="InterPro" id="IPR018368">
    <property type="entry name" value="ClpA/B_CS1"/>
</dbReference>
<keyword evidence="3" id="KW-1133">Transmembrane helix</keyword>
<comment type="caution">
    <text evidence="5">The sequence shown here is derived from an EMBL/GenBank/DDBJ whole genome shotgun (WGS) entry which is preliminary data.</text>
</comment>
<dbReference type="SUPFAM" id="SSF52540">
    <property type="entry name" value="P-loop containing nucleoside triphosphate hydrolases"/>
    <property type="match status" value="1"/>
</dbReference>
<dbReference type="Pfam" id="PF00004">
    <property type="entry name" value="AAA"/>
    <property type="match status" value="1"/>
</dbReference>
<dbReference type="PANTHER" id="PTHR11638">
    <property type="entry name" value="ATP-DEPENDENT CLP PROTEASE"/>
    <property type="match status" value="1"/>
</dbReference>
<keyword evidence="2" id="KW-0067">ATP-binding</keyword>
<keyword evidence="3" id="KW-0812">Transmembrane</keyword>
<keyword evidence="3" id="KW-0472">Membrane</keyword>
<dbReference type="Gene3D" id="3.40.50.300">
    <property type="entry name" value="P-loop containing nucleotide triphosphate hydrolases"/>
    <property type="match status" value="1"/>
</dbReference>
<dbReference type="PROSITE" id="PS00870">
    <property type="entry name" value="CLPAB_1"/>
    <property type="match status" value="1"/>
</dbReference>
<protein>
    <recommendedName>
        <fullName evidence="4">ATPase AAA-type core domain-containing protein</fullName>
    </recommendedName>
</protein>
<evidence type="ECO:0000313" key="6">
    <source>
        <dbReference type="Proteomes" id="UP000663854"/>
    </source>
</evidence>
<dbReference type="InterPro" id="IPR050130">
    <property type="entry name" value="ClpA_ClpB"/>
</dbReference>
<evidence type="ECO:0000313" key="5">
    <source>
        <dbReference type="EMBL" id="CAF0728502.1"/>
    </source>
</evidence>
<keyword evidence="1" id="KW-0547">Nucleotide-binding</keyword>
<dbReference type="Proteomes" id="UP000663854">
    <property type="component" value="Unassembled WGS sequence"/>
</dbReference>
<accession>A0A813N740</accession>